<evidence type="ECO:0000256" key="1">
    <source>
        <dbReference type="SAM" id="Phobius"/>
    </source>
</evidence>
<comment type="caution">
    <text evidence="2">The sequence shown here is derived from an EMBL/GenBank/DDBJ whole genome shotgun (WGS) entry which is preliminary data.</text>
</comment>
<reference evidence="2" key="1">
    <citation type="submission" date="2022-10" db="EMBL/GenBank/DDBJ databases">
        <title>The WGS of Solirubrobacter sp. CPCC 204708.</title>
        <authorList>
            <person name="Jiang Z."/>
        </authorList>
    </citation>
    <scope>NUCLEOTIDE SEQUENCE</scope>
    <source>
        <strain evidence="2">CPCC 204708</strain>
    </source>
</reference>
<feature type="transmembrane region" description="Helical" evidence="1">
    <location>
        <begin position="104"/>
        <end position="127"/>
    </location>
</feature>
<accession>A0ABT4RS23</accession>
<dbReference type="EMBL" id="JAPCID010000056">
    <property type="protein sequence ID" value="MDA0141393.1"/>
    <property type="molecule type" value="Genomic_DNA"/>
</dbReference>
<evidence type="ECO:0000313" key="2">
    <source>
        <dbReference type="EMBL" id="MDA0141393.1"/>
    </source>
</evidence>
<keyword evidence="1" id="KW-1133">Transmembrane helix</keyword>
<evidence type="ECO:0000313" key="3">
    <source>
        <dbReference type="Proteomes" id="UP001147700"/>
    </source>
</evidence>
<sequence>MPRILAGTLAVSHAAFGLNYLVRPHEARTSWIGRAAKRPGTQVMVRAQGGRDVALGGGALRALARADARELQAWVAALTFADLVDVGATYCARDALPERRARMVLVLAGASTLVGTAALATLARAGAERPPAGEAP</sequence>
<name>A0ABT4RS23_9ACTN</name>
<dbReference type="RefSeq" id="WP_202957475.1">
    <property type="nucleotide sequence ID" value="NZ_JAPCID010000056.1"/>
</dbReference>
<proteinExistence type="predicted"/>
<keyword evidence="1" id="KW-0472">Membrane</keyword>
<keyword evidence="1" id="KW-0812">Transmembrane</keyword>
<gene>
    <name evidence="2" type="ORF">OJ962_28110</name>
</gene>
<protein>
    <submittedName>
        <fullName evidence="2">Uncharacterized protein</fullName>
    </submittedName>
</protein>
<dbReference type="Proteomes" id="UP001147700">
    <property type="component" value="Unassembled WGS sequence"/>
</dbReference>
<keyword evidence="3" id="KW-1185">Reference proteome</keyword>
<organism evidence="2 3">
    <name type="scientific">Solirubrobacter deserti</name>
    <dbReference type="NCBI Taxonomy" id="2282478"/>
    <lineage>
        <taxon>Bacteria</taxon>
        <taxon>Bacillati</taxon>
        <taxon>Actinomycetota</taxon>
        <taxon>Thermoleophilia</taxon>
        <taxon>Solirubrobacterales</taxon>
        <taxon>Solirubrobacteraceae</taxon>
        <taxon>Solirubrobacter</taxon>
    </lineage>
</organism>